<dbReference type="AlphaFoldDB" id="A0AAW7YT57"/>
<reference evidence="1" key="1">
    <citation type="submission" date="2023-07" db="EMBL/GenBank/DDBJ databases">
        <title>Genome content predicts the carbon catabolic preferences of heterotrophic bacteria.</title>
        <authorList>
            <person name="Gralka M."/>
        </authorList>
    </citation>
    <scope>NUCLEOTIDE SEQUENCE</scope>
    <source>
        <strain evidence="1">E2R20</strain>
    </source>
</reference>
<protein>
    <submittedName>
        <fullName evidence="1">DUF960 family protein</fullName>
    </submittedName>
</protein>
<dbReference type="InterPro" id="IPR012441">
    <property type="entry name" value="DUF1643"/>
</dbReference>
<dbReference type="EMBL" id="JAUOQO010000011">
    <property type="protein sequence ID" value="MDO6574715.1"/>
    <property type="molecule type" value="Genomic_DNA"/>
</dbReference>
<evidence type="ECO:0000313" key="1">
    <source>
        <dbReference type="EMBL" id="MDO6574715.1"/>
    </source>
</evidence>
<sequence length="194" mass="22572">MKINRYITRGISEQLSLELQILLWNMVKERDNHPHTDYLHIFRLQEDKNILSITHEQEQPACTVITMYPHLDGVLSLDPTTVLILNQLANSEQYGAVYLVNLFSNIKTPENLKHIKEPYDEHTDIHLMKAISESDTVILAYGAYAKRPIVVKRVEQVMEMLKPHKKKVKKLVNPATNEIMHSLNPKARQKWTLK</sequence>
<gene>
    <name evidence="1" type="ORF">Q4528_11270</name>
</gene>
<proteinExistence type="predicted"/>
<evidence type="ECO:0000313" key="2">
    <source>
        <dbReference type="Proteomes" id="UP001170310"/>
    </source>
</evidence>
<dbReference type="Proteomes" id="UP001170310">
    <property type="component" value="Unassembled WGS sequence"/>
</dbReference>
<name>A0AAW7YT57_9STAP</name>
<comment type="caution">
    <text evidence="1">The sequence shown here is derived from an EMBL/GenBank/DDBJ whole genome shotgun (WGS) entry which is preliminary data.</text>
</comment>
<dbReference type="Gene3D" id="3.10.450.150">
    <property type="entry name" value="enterococcus faecalis protein"/>
    <property type="match status" value="1"/>
</dbReference>
<keyword evidence="2" id="KW-1185">Reference proteome</keyword>
<accession>A0AAW7YT57</accession>
<organism evidence="1 2">
    <name type="scientific">Staphylococcus pasteuri_A</name>
    <dbReference type="NCBI Taxonomy" id="3062664"/>
    <lineage>
        <taxon>Bacteria</taxon>
        <taxon>Bacillati</taxon>
        <taxon>Bacillota</taxon>
        <taxon>Bacilli</taxon>
        <taxon>Bacillales</taxon>
        <taxon>Staphylococcaceae</taxon>
        <taxon>Staphylococcus</taxon>
    </lineage>
</organism>
<dbReference type="Pfam" id="PF07799">
    <property type="entry name" value="DUF1643"/>
    <property type="match status" value="1"/>
</dbReference>